<gene>
    <name evidence="1" type="ORF">FO508_10375</name>
</gene>
<protein>
    <submittedName>
        <fullName evidence="1">Uncharacterized protein</fullName>
    </submittedName>
</protein>
<accession>A0AAE4B7R3</accession>
<dbReference type="AlphaFoldDB" id="A0AAE4B7R3"/>
<evidence type="ECO:0000313" key="1">
    <source>
        <dbReference type="EMBL" id="MDR4250746.1"/>
    </source>
</evidence>
<proteinExistence type="predicted"/>
<reference evidence="1" key="1">
    <citation type="submission" date="2019-07" db="EMBL/GenBank/DDBJ databases">
        <title>Phylogenomic Reclassification of ATCC Bacillus Strains and Various Taxa within the Genus Bacillus.</title>
        <authorList>
            <person name="Riojas M.A."/>
            <person name="Frank A.M."/>
            <person name="Fenn S.L."/>
            <person name="King S."/>
            <person name="Brower S."/>
            <person name="Hazbon M.H."/>
        </authorList>
    </citation>
    <scope>NUCLEOTIDE SEQUENCE</scope>
    <source>
        <strain evidence="1">ATCC 27142</strain>
    </source>
</reference>
<sequence>MSKRVTIMMRSGKNHIYNGTPDDIAGEIETKWVDSREHFSLTTSKTAAFFFKKHVECIKVEEESE</sequence>
<organism evidence="1 2">
    <name type="scientific">Bacillus pumilus</name>
    <name type="common">Bacillus mesentericus</name>
    <dbReference type="NCBI Taxonomy" id="1408"/>
    <lineage>
        <taxon>Bacteria</taxon>
        <taxon>Bacillati</taxon>
        <taxon>Bacillota</taxon>
        <taxon>Bacilli</taxon>
        <taxon>Bacillales</taxon>
        <taxon>Bacillaceae</taxon>
        <taxon>Bacillus</taxon>
    </lineage>
</organism>
<comment type="caution">
    <text evidence="1">The sequence shown here is derived from an EMBL/GenBank/DDBJ whole genome shotgun (WGS) entry which is preliminary data.</text>
</comment>
<name>A0AAE4B7R3_BACPU</name>
<dbReference type="RefSeq" id="WP_309415863.1">
    <property type="nucleotide sequence ID" value="NZ_CP187659.1"/>
</dbReference>
<evidence type="ECO:0000313" key="2">
    <source>
        <dbReference type="Proteomes" id="UP001182042"/>
    </source>
</evidence>
<dbReference type="Proteomes" id="UP001182042">
    <property type="component" value="Unassembled WGS sequence"/>
</dbReference>
<dbReference type="EMBL" id="VKQA01000002">
    <property type="protein sequence ID" value="MDR4250746.1"/>
    <property type="molecule type" value="Genomic_DNA"/>
</dbReference>